<feature type="domain" description="Carboxylesterase type B" evidence="5">
    <location>
        <begin position="2"/>
        <end position="513"/>
    </location>
</feature>
<dbReference type="SUPFAM" id="SSF53474">
    <property type="entry name" value="alpha/beta-Hydrolases"/>
    <property type="match status" value="1"/>
</dbReference>
<evidence type="ECO:0000256" key="2">
    <source>
        <dbReference type="ARBA" id="ARBA00022487"/>
    </source>
</evidence>
<dbReference type="GO" id="GO:0005615">
    <property type="term" value="C:extracellular space"/>
    <property type="evidence" value="ECO:0007669"/>
    <property type="project" value="TreeGrafter"/>
</dbReference>
<dbReference type="PANTHER" id="PTHR43918:SF4">
    <property type="entry name" value="CARBOXYLIC ESTER HYDROLASE"/>
    <property type="match status" value="1"/>
</dbReference>
<dbReference type="GO" id="GO:0005886">
    <property type="term" value="C:plasma membrane"/>
    <property type="evidence" value="ECO:0007669"/>
    <property type="project" value="TreeGrafter"/>
</dbReference>
<accession>A0A0K0EB38</accession>
<evidence type="ECO:0000256" key="3">
    <source>
        <dbReference type="ARBA" id="ARBA00022801"/>
    </source>
</evidence>
<dbReference type="InterPro" id="IPR050654">
    <property type="entry name" value="AChE-related_enzymes"/>
</dbReference>
<dbReference type="InterPro" id="IPR029058">
    <property type="entry name" value="AB_hydrolase_fold"/>
</dbReference>
<dbReference type="GO" id="GO:0006581">
    <property type="term" value="P:acetylcholine catabolic process"/>
    <property type="evidence" value="ECO:0007669"/>
    <property type="project" value="TreeGrafter"/>
</dbReference>
<keyword evidence="3" id="KW-0378">Hydrolase</keyword>
<dbReference type="PANTHER" id="PTHR43918">
    <property type="entry name" value="ACETYLCHOLINESTERASE"/>
    <property type="match status" value="1"/>
</dbReference>
<comment type="similarity">
    <text evidence="1">Belongs to the type-B carboxylesterase/lipase family.</text>
</comment>
<keyword evidence="4" id="KW-1015">Disulfide bond</keyword>
<dbReference type="PRINTS" id="PR00878">
    <property type="entry name" value="CHOLNESTRASE"/>
</dbReference>
<dbReference type="GO" id="GO:0003990">
    <property type="term" value="F:acetylcholinesterase activity"/>
    <property type="evidence" value="ECO:0007669"/>
    <property type="project" value="TreeGrafter"/>
</dbReference>
<dbReference type="WBParaSite" id="SSTP_0000670900.1">
    <property type="protein sequence ID" value="SSTP_0000670900.1"/>
    <property type="gene ID" value="SSTP_0000670900"/>
</dbReference>
<dbReference type="GO" id="GO:0019695">
    <property type="term" value="P:choline metabolic process"/>
    <property type="evidence" value="ECO:0007669"/>
    <property type="project" value="TreeGrafter"/>
</dbReference>
<dbReference type="InterPro" id="IPR002018">
    <property type="entry name" value="CarbesteraseB"/>
</dbReference>
<dbReference type="InterPro" id="IPR000997">
    <property type="entry name" value="Cholinesterase"/>
</dbReference>
<evidence type="ECO:0000256" key="1">
    <source>
        <dbReference type="ARBA" id="ARBA00005964"/>
    </source>
</evidence>
<evidence type="ECO:0000259" key="5">
    <source>
        <dbReference type="Pfam" id="PF00135"/>
    </source>
</evidence>
<keyword evidence="2" id="KW-0719">Serine esterase</keyword>
<protein>
    <submittedName>
        <fullName evidence="6">Acetylcholinesterase</fullName>
    </submittedName>
</protein>
<name>A0A0K0EB38_STRER</name>
<dbReference type="Pfam" id="PF00135">
    <property type="entry name" value="COesterase"/>
    <property type="match status" value="1"/>
</dbReference>
<evidence type="ECO:0000256" key="4">
    <source>
        <dbReference type="ARBA" id="ARBA00023157"/>
    </source>
</evidence>
<dbReference type="STRING" id="6248.A0A0K0EB38"/>
<organism evidence="6">
    <name type="scientific">Strongyloides stercoralis</name>
    <name type="common">Threadworm</name>
    <dbReference type="NCBI Taxonomy" id="6248"/>
    <lineage>
        <taxon>Eukaryota</taxon>
        <taxon>Metazoa</taxon>
        <taxon>Ecdysozoa</taxon>
        <taxon>Nematoda</taxon>
        <taxon>Chromadorea</taxon>
        <taxon>Rhabditida</taxon>
        <taxon>Tylenchina</taxon>
        <taxon>Panagrolaimomorpha</taxon>
        <taxon>Strongyloidoidea</taxon>
        <taxon>Strongyloididae</taxon>
        <taxon>Strongyloides</taxon>
    </lineage>
</organism>
<dbReference type="Gene3D" id="3.40.50.1820">
    <property type="entry name" value="alpha/beta hydrolase"/>
    <property type="match status" value="1"/>
</dbReference>
<reference evidence="6" key="1">
    <citation type="submission" date="2015-08" db="UniProtKB">
        <authorList>
            <consortium name="WormBaseParasite"/>
        </authorList>
    </citation>
    <scope>IDENTIFICATION</scope>
</reference>
<sequence length="573" mass="65286">MTEYLGIPYANPPTHYYRFDKPHEFYKDRINKTYYALDQGDACPQIIRVMNFSGYDDSNPTNGTNENCLKLNMWVPESKDKMSVLVFFHGGSWTVGSGSIDKFNGSVLALKTRSIVVVPNYRLGIFGFSYLSGTDGISGNMGLLDQQMVLKWINRTIEDFNGNKSRVTIFGTDSGGSSVTAHLFSNNSRSLFKRGIVSSGIITHFMNTVSPIIAEINTLNVSVMVNCTKQTIFNHNIISLSSEKLINLNFYYKKIINQKEKNNTAILGCLRKKSVTELLEAAQKVRALGQMPTPFPFAPINNDAVFFEGSIKDMFDKGNYNKDVDLILGKTADEATFFMATGFTNNTKYNCSFYPLKPANATENQCNMTKINYKYLVDYGGNLLKFNINETLKLRRIYNKYDTTYTNRSKRFLSDLLFDCELSKFAVNYSTVSSKNVYFYEYNRRSPINVWTPWTGAMHGDDLIAMFGTPFRHPEKYINITNVTLEQNYSDNVMWRIGNFTENGNATSLWKKLNASSLEPQALVFNETLKDGSEPLYTNVTTLTCKKFLKLIQRSKEWKLLLKKILEGLRPDR</sequence>
<dbReference type="ESTHER" id="strer-a0a0k0eb38">
    <property type="family name" value="Cholinesterase-like"/>
</dbReference>
<evidence type="ECO:0000313" key="6">
    <source>
        <dbReference type="WBParaSite" id="SSTP_0000670900.1"/>
    </source>
</evidence>
<dbReference type="AlphaFoldDB" id="A0A0K0EB38"/>
<proteinExistence type="inferred from homology"/>